<name>A0A330GBG7_ENTCL</name>
<gene>
    <name evidence="1" type="ORF">DP202_19230</name>
</gene>
<reference evidence="1 2" key="1">
    <citation type="submission" date="2018-06" db="EMBL/GenBank/DDBJ databases">
        <title>ACT-28, a chromosomally-encoded AmpC with carbapenemase activity from Enterobacter kobei.</title>
        <authorList>
            <person name="Jousset A.B."/>
            <person name="Oueslati S."/>
            <person name="Bernabeu S."/>
            <person name="Takissian J."/>
            <person name="Creton E."/>
            <person name="Vogel A."/>
            <person name="Cotellon G."/>
            <person name="Bonnin R.A."/>
            <person name="Dortet L."/>
            <person name="Naas T."/>
        </authorList>
    </citation>
    <scope>NUCLEOTIDE SEQUENCE [LARGE SCALE GENOMIC DNA]</scope>
    <source>
        <strain evidence="1 2">99B3</strain>
    </source>
</reference>
<comment type="caution">
    <text evidence="1">The sequence shown here is derived from an EMBL/GenBank/DDBJ whole genome shotgun (WGS) entry which is preliminary data.</text>
</comment>
<evidence type="ECO:0000313" key="1">
    <source>
        <dbReference type="EMBL" id="RAZ63742.1"/>
    </source>
</evidence>
<dbReference type="RefSeq" id="WP_112781583.1">
    <property type="nucleotide sequence ID" value="NZ_CABMNQ010000045.1"/>
</dbReference>
<evidence type="ECO:0000313" key="2">
    <source>
        <dbReference type="Proteomes" id="UP000251576"/>
    </source>
</evidence>
<dbReference type="Proteomes" id="UP000251576">
    <property type="component" value="Unassembled WGS sequence"/>
</dbReference>
<proteinExistence type="predicted"/>
<accession>A0A330GBG7</accession>
<dbReference type="EMBL" id="QMDH01000045">
    <property type="protein sequence ID" value="RAZ63742.1"/>
    <property type="molecule type" value="Genomic_DNA"/>
</dbReference>
<dbReference type="AlphaFoldDB" id="A0A330GBG7"/>
<organism evidence="1 2">
    <name type="scientific">Enterobacter cloacae</name>
    <dbReference type="NCBI Taxonomy" id="550"/>
    <lineage>
        <taxon>Bacteria</taxon>
        <taxon>Pseudomonadati</taxon>
        <taxon>Pseudomonadota</taxon>
        <taxon>Gammaproteobacteria</taxon>
        <taxon>Enterobacterales</taxon>
        <taxon>Enterobacteriaceae</taxon>
        <taxon>Enterobacter</taxon>
        <taxon>Enterobacter cloacae complex</taxon>
    </lineage>
</organism>
<sequence length="235" mass="26746">MYYSEDIIRKIGADKELAVRLDKAIVGVKDGFIDYVNNLGDGATRALYYTSCFTENYEDVCKRLSIEDQRFLLGLYELIKHRNIIFKMILIYVQTLLKNKDENERNIILKKVVPPTTHYSVMQASRAALVYSVVKYICYGSKINGIMRSAMMKRIGGITSGGLIALSTYGMVQHAAASAHNLKFFLPQFYDALYTENLEMMYFLIEPLVLDVGYLNIVTASNDEIINALKRMASR</sequence>
<protein>
    <submittedName>
        <fullName evidence="1">Uncharacterized protein</fullName>
    </submittedName>
</protein>